<dbReference type="RefSeq" id="WP_174938154.1">
    <property type="nucleotide sequence ID" value="NZ_CABVPY010000005.1"/>
</dbReference>
<evidence type="ECO:0000256" key="1">
    <source>
        <dbReference type="SAM" id="MobiDB-lite"/>
    </source>
</evidence>
<dbReference type="EMBL" id="CABVPY010000005">
    <property type="protein sequence ID" value="VWB26814.1"/>
    <property type="molecule type" value="Genomic_DNA"/>
</dbReference>
<dbReference type="GO" id="GO:0016746">
    <property type="term" value="F:acyltransferase activity"/>
    <property type="evidence" value="ECO:0007669"/>
    <property type="project" value="InterPro"/>
</dbReference>
<proteinExistence type="predicted"/>
<dbReference type="Proteomes" id="UP000494170">
    <property type="component" value="Unassembled WGS sequence"/>
</dbReference>
<dbReference type="InterPro" id="IPR016039">
    <property type="entry name" value="Thiolase-like"/>
</dbReference>
<dbReference type="SUPFAM" id="SSF53901">
    <property type="entry name" value="Thiolase-like"/>
    <property type="match status" value="1"/>
</dbReference>
<sequence length="374" mass="39822">MNSTPVIVSASCVFPSGPRIELADTAVRAQLAQLQRHPDYVDGAGEPVRGSFFPVEHPFDSARWGALAREALEQAMADLLRRGHDSLRGRTRWLWIVLPETARRPGLPADVVETVRASVEDVAGTWTEILIRKGGHAAGVAAIEEVVERLDTDPSALAVVLGVESGLSHDALMWLDARSLLHGAHRAYRGRFRVEPYGRVPGEGAAAVALSGRLASGGKSWARLLGVARTHEPNTHDSGKVCVGAGLSQAVRAALEQGREFSADQIGWISVDLNGEPYRADQFGFTALRLADALAPGWQRVVPALASGDLASASAVAHVALAAYGMSKRPCQANHLILSSSDDPLRGAVLIGPTDPSPAWQETRSWRSPSTSTA</sequence>
<evidence type="ECO:0000313" key="2">
    <source>
        <dbReference type="EMBL" id="VWB26814.1"/>
    </source>
</evidence>
<accession>A0A6P2I888</accession>
<protein>
    <submittedName>
        <fullName evidence="2">Beta-ketoacyl synthase</fullName>
    </submittedName>
</protein>
<gene>
    <name evidence="2" type="ORF">BLA6863_01116</name>
</gene>
<dbReference type="Gene3D" id="3.40.47.10">
    <property type="match status" value="1"/>
</dbReference>
<evidence type="ECO:0000313" key="3">
    <source>
        <dbReference type="Proteomes" id="UP000494170"/>
    </source>
</evidence>
<name>A0A6P2I888_BURL3</name>
<organism evidence="2 3">
    <name type="scientific">Burkholderia lata (strain ATCC 17760 / DSM 23089 / LMG 22485 / NCIMB 9086 / R18194 / 383)</name>
    <dbReference type="NCBI Taxonomy" id="482957"/>
    <lineage>
        <taxon>Bacteria</taxon>
        <taxon>Pseudomonadati</taxon>
        <taxon>Pseudomonadota</taxon>
        <taxon>Betaproteobacteria</taxon>
        <taxon>Burkholderiales</taxon>
        <taxon>Burkholderiaceae</taxon>
        <taxon>Burkholderia</taxon>
        <taxon>Burkholderia cepacia complex</taxon>
    </lineage>
</organism>
<feature type="region of interest" description="Disordered" evidence="1">
    <location>
        <begin position="350"/>
        <end position="374"/>
    </location>
</feature>
<dbReference type="AlphaFoldDB" id="A0A6P2I888"/>
<reference evidence="2 3" key="1">
    <citation type="submission" date="2019-09" db="EMBL/GenBank/DDBJ databases">
        <authorList>
            <person name="Depoorter E."/>
        </authorList>
    </citation>
    <scope>NUCLEOTIDE SEQUENCE [LARGE SCALE GENOMIC DNA]</scope>
    <source>
        <strain evidence="2">LMG 6863</strain>
    </source>
</reference>
<feature type="compositionally biased region" description="Polar residues" evidence="1">
    <location>
        <begin position="360"/>
        <end position="374"/>
    </location>
</feature>